<name>T1FPI7_HELRO</name>
<dbReference type="InParanoid" id="T1FPI7"/>
<keyword evidence="5" id="KW-1185">Reference proteome</keyword>
<reference evidence="4" key="3">
    <citation type="submission" date="2015-06" db="UniProtKB">
        <authorList>
            <consortium name="EnsemblMetazoa"/>
        </authorList>
    </citation>
    <scope>IDENTIFICATION</scope>
</reference>
<proteinExistence type="predicted"/>
<evidence type="ECO:0000313" key="5">
    <source>
        <dbReference type="Proteomes" id="UP000015101"/>
    </source>
</evidence>
<keyword evidence="2" id="KW-1133">Transmembrane helix</keyword>
<dbReference type="RefSeq" id="XP_009009499.1">
    <property type="nucleotide sequence ID" value="XM_009011251.1"/>
</dbReference>
<dbReference type="CTD" id="20210734"/>
<organism evidence="4 5">
    <name type="scientific">Helobdella robusta</name>
    <name type="common">Californian leech</name>
    <dbReference type="NCBI Taxonomy" id="6412"/>
    <lineage>
        <taxon>Eukaryota</taxon>
        <taxon>Metazoa</taxon>
        <taxon>Spiralia</taxon>
        <taxon>Lophotrochozoa</taxon>
        <taxon>Annelida</taxon>
        <taxon>Clitellata</taxon>
        <taxon>Hirudinea</taxon>
        <taxon>Rhynchobdellida</taxon>
        <taxon>Glossiphoniidae</taxon>
        <taxon>Helobdella</taxon>
    </lineage>
</organism>
<dbReference type="EnsemblMetazoa" id="HelroT187980">
    <property type="protein sequence ID" value="HelroP187980"/>
    <property type="gene ID" value="HelroG187980"/>
</dbReference>
<feature type="transmembrane region" description="Helical" evidence="2">
    <location>
        <begin position="142"/>
        <end position="171"/>
    </location>
</feature>
<accession>T1FPI7</accession>
<sequence>MAKWLRSPAFGCPDVLATQLSSTSRYERLTRDTAQISCAEEPVKIRLTCVGSRWLTARHHHSMARNANTDRDNDKLFTSTNNNNNNQSHSKKNHTGSSLVEVNFFSLCSMTSSKNEKIEHSQTDGWSVGNVFTSDYFPYSGFLGILMVVSLGVALGVFIGGVLLVCAARVVRNKQQHTNMLPPDEFYIENQQHLTINNSILNNNNNTENVLNRENRTYDYTMHCKPIRMANVSDGNIPMLHHDAFVGTNFDSQCCDNYDQQQQHRQQQLQHKLNCNASDHYLPCKCSCFQQSSYDDKPHTTASTTTTSTQQQQKMMIQQVHQRAVATTSSPSTTMIFKNFSPTTPLTSKSYSAFSTNNKPVMSNNII</sequence>
<evidence type="ECO:0000256" key="2">
    <source>
        <dbReference type="SAM" id="Phobius"/>
    </source>
</evidence>
<evidence type="ECO:0000313" key="4">
    <source>
        <dbReference type="EnsemblMetazoa" id="HelroP187980"/>
    </source>
</evidence>
<keyword evidence="2" id="KW-0812">Transmembrane</keyword>
<feature type="compositionally biased region" description="Low complexity" evidence="1">
    <location>
        <begin position="78"/>
        <end position="88"/>
    </location>
</feature>
<reference evidence="5" key="1">
    <citation type="submission" date="2012-12" db="EMBL/GenBank/DDBJ databases">
        <authorList>
            <person name="Hellsten U."/>
            <person name="Grimwood J."/>
            <person name="Chapman J.A."/>
            <person name="Shapiro H."/>
            <person name="Aerts A."/>
            <person name="Otillar R.P."/>
            <person name="Terry A.Y."/>
            <person name="Boore J.L."/>
            <person name="Simakov O."/>
            <person name="Marletaz F."/>
            <person name="Cho S.-J."/>
            <person name="Edsinger-Gonzales E."/>
            <person name="Havlak P."/>
            <person name="Kuo D.-H."/>
            <person name="Larsson T."/>
            <person name="Lv J."/>
            <person name="Arendt D."/>
            <person name="Savage R."/>
            <person name="Osoegawa K."/>
            <person name="de Jong P."/>
            <person name="Lindberg D.R."/>
            <person name="Seaver E.C."/>
            <person name="Weisblat D.A."/>
            <person name="Putnam N.H."/>
            <person name="Grigoriev I.V."/>
            <person name="Rokhsar D.S."/>
        </authorList>
    </citation>
    <scope>NUCLEOTIDE SEQUENCE</scope>
</reference>
<keyword evidence="2" id="KW-0472">Membrane</keyword>
<dbReference type="KEGG" id="hro:HELRODRAFT_187980"/>
<dbReference type="EMBL" id="KB095811">
    <property type="protein sequence ID" value="ESO12779.1"/>
    <property type="molecule type" value="Genomic_DNA"/>
</dbReference>
<dbReference type="Proteomes" id="UP000015101">
    <property type="component" value="Unassembled WGS sequence"/>
</dbReference>
<dbReference type="GeneID" id="20210734"/>
<dbReference type="AlphaFoldDB" id="T1FPI7"/>
<reference evidence="3 5" key="2">
    <citation type="journal article" date="2013" name="Nature">
        <title>Insights into bilaterian evolution from three spiralian genomes.</title>
        <authorList>
            <person name="Simakov O."/>
            <person name="Marletaz F."/>
            <person name="Cho S.J."/>
            <person name="Edsinger-Gonzales E."/>
            <person name="Havlak P."/>
            <person name="Hellsten U."/>
            <person name="Kuo D.H."/>
            <person name="Larsson T."/>
            <person name="Lv J."/>
            <person name="Arendt D."/>
            <person name="Savage R."/>
            <person name="Osoegawa K."/>
            <person name="de Jong P."/>
            <person name="Grimwood J."/>
            <person name="Chapman J.A."/>
            <person name="Shapiro H."/>
            <person name="Aerts A."/>
            <person name="Otillar R.P."/>
            <person name="Terry A.Y."/>
            <person name="Boore J.L."/>
            <person name="Grigoriev I.V."/>
            <person name="Lindberg D.R."/>
            <person name="Seaver E.C."/>
            <person name="Weisblat D.A."/>
            <person name="Putnam N.H."/>
            <person name="Rokhsar D.S."/>
        </authorList>
    </citation>
    <scope>NUCLEOTIDE SEQUENCE</scope>
</reference>
<evidence type="ECO:0000313" key="3">
    <source>
        <dbReference type="EMBL" id="ESO12779.1"/>
    </source>
</evidence>
<dbReference type="EMBL" id="AMQM01000233">
    <property type="status" value="NOT_ANNOTATED_CDS"/>
    <property type="molecule type" value="Genomic_DNA"/>
</dbReference>
<gene>
    <name evidence="4" type="primary">20210734</name>
    <name evidence="3" type="ORF">HELRODRAFT_187980</name>
</gene>
<feature type="region of interest" description="Disordered" evidence="1">
    <location>
        <begin position="61"/>
        <end position="94"/>
    </location>
</feature>
<dbReference type="HOGENOM" id="CLU_754946_0_0_1"/>
<evidence type="ECO:0000256" key="1">
    <source>
        <dbReference type="SAM" id="MobiDB-lite"/>
    </source>
</evidence>
<protein>
    <submittedName>
        <fullName evidence="3 4">Uncharacterized protein</fullName>
    </submittedName>
</protein>